<proteinExistence type="predicted"/>
<protein>
    <submittedName>
        <fullName evidence="3">Uncharacterized protein</fullName>
    </submittedName>
</protein>
<sequence>MAMQERDGGEQSPGSTDGLGAFPFRPGKDASSISAMLLAGVAILGAFIGWFLTMRAEPDAPIIALVPQEQIADAIPTLTPDNQRIAQSDSRQCRYPVAFITVSTPGNPAGGTVTFRTSKYRSPSFHVTDQPQRIALPNPLPDSGGLDPLTAEGNAKGLLVSLYPTARMEPATGSTTVTVRWPARPPCK</sequence>
<gene>
    <name evidence="3" type="ORF">AOQ71_00820</name>
</gene>
<keyword evidence="2" id="KW-1133">Transmembrane helix</keyword>
<evidence type="ECO:0000256" key="2">
    <source>
        <dbReference type="SAM" id="Phobius"/>
    </source>
</evidence>
<comment type="caution">
    <text evidence="3">The sequence shown here is derived from an EMBL/GenBank/DDBJ whole genome shotgun (WGS) entry which is preliminary data.</text>
</comment>
<keyword evidence="2" id="KW-0812">Transmembrane</keyword>
<keyword evidence="2" id="KW-0472">Membrane</keyword>
<accession>A0A0R3E606</accession>
<evidence type="ECO:0000313" key="3">
    <source>
        <dbReference type="EMBL" id="KRQ17571.1"/>
    </source>
</evidence>
<dbReference type="OrthoDB" id="8231498at2"/>
<dbReference type="RefSeq" id="WP_057740630.1">
    <property type="nucleotide sequence ID" value="NZ_LJYG01000004.1"/>
</dbReference>
<keyword evidence="4" id="KW-1185">Reference proteome</keyword>
<dbReference type="EMBL" id="LJYG01000004">
    <property type="protein sequence ID" value="KRQ17571.1"/>
    <property type="molecule type" value="Genomic_DNA"/>
</dbReference>
<dbReference type="Proteomes" id="UP000051936">
    <property type="component" value="Unassembled WGS sequence"/>
</dbReference>
<name>A0A0R3E606_9BRAD</name>
<dbReference type="STRING" id="989370.AOQ71_00820"/>
<organism evidence="3 4">
    <name type="scientific">Bradyrhizobium manausense</name>
    <dbReference type="NCBI Taxonomy" id="989370"/>
    <lineage>
        <taxon>Bacteria</taxon>
        <taxon>Pseudomonadati</taxon>
        <taxon>Pseudomonadota</taxon>
        <taxon>Alphaproteobacteria</taxon>
        <taxon>Hyphomicrobiales</taxon>
        <taxon>Nitrobacteraceae</taxon>
        <taxon>Bradyrhizobium</taxon>
    </lineage>
</organism>
<evidence type="ECO:0000256" key="1">
    <source>
        <dbReference type="SAM" id="MobiDB-lite"/>
    </source>
</evidence>
<feature type="region of interest" description="Disordered" evidence="1">
    <location>
        <begin position="1"/>
        <end position="23"/>
    </location>
</feature>
<reference evidence="3 4" key="1">
    <citation type="submission" date="2015-09" db="EMBL/GenBank/DDBJ databases">
        <title>Draft Genome Sequence of Bradyrhizobium manausense Strain BR 3351T, a Novel Symbiotic Nitrogen-Fixing Alphaproteobacterium Isolated from Brazilian Amazon Rain Forest.</title>
        <authorList>
            <person name="De Araujo J.L."/>
            <person name="Zilli J.E."/>
        </authorList>
    </citation>
    <scope>NUCLEOTIDE SEQUENCE [LARGE SCALE GENOMIC DNA]</scope>
    <source>
        <strain evidence="3 4">BR3351</strain>
    </source>
</reference>
<feature type="transmembrane region" description="Helical" evidence="2">
    <location>
        <begin position="33"/>
        <end position="52"/>
    </location>
</feature>
<evidence type="ECO:0000313" key="4">
    <source>
        <dbReference type="Proteomes" id="UP000051936"/>
    </source>
</evidence>
<dbReference type="AlphaFoldDB" id="A0A0R3E606"/>